<protein>
    <submittedName>
        <fullName evidence="1">Uncharacterized protein</fullName>
    </submittedName>
</protein>
<organism evidence="1 2">
    <name type="scientific">Rhizorhapis suberifaciens</name>
    <name type="common">corky root of lettuce</name>
    <dbReference type="NCBI Taxonomy" id="13656"/>
    <lineage>
        <taxon>Bacteria</taxon>
        <taxon>Pseudomonadati</taxon>
        <taxon>Pseudomonadota</taxon>
        <taxon>Alphaproteobacteria</taxon>
        <taxon>Sphingomonadales</taxon>
        <taxon>Sphingomonadaceae</taxon>
        <taxon>Rhizorhapis</taxon>
    </lineage>
</organism>
<sequence length="351" mass="39361">MSVPFDLTCWYLNARRIAELTGISALLPNTTTTSDHLQRLAELNALRRGIAEWIRARKPEPLGKLIIEGRLTEGTVFTHNTNFFFKGLSAVSGKMAKGMPLTTLPQGYAKLDEWIEGGKLTFDFHPEHLTSNSSWVELSGQKRMFVLGVITEISETEIKAKPYVIGNIVENKGEFFGVGRWANHLEVFIEQIENFSAVRDHNPRMTKKSLAVLKDIPEQSVKEAFAEIINEPTVPKDWGGEKSDLFSTNVRIDGQRVATAFAFKGPAKFTPMRMAELGKNGDQISRLFEEPADLLVLQHCHEITPDVRKTMRAFAQQMGNPRTYCVIDGYETLRLLEAYGKCGLTAKAKTV</sequence>
<accession>A0A840HUZ4</accession>
<evidence type="ECO:0000313" key="2">
    <source>
        <dbReference type="Proteomes" id="UP000575068"/>
    </source>
</evidence>
<gene>
    <name evidence="1" type="ORF">HNQ99_001800</name>
</gene>
<reference evidence="1 2" key="1">
    <citation type="submission" date="2020-08" db="EMBL/GenBank/DDBJ databases">
        <title>Genomic Encyclopedia of Type Strains, Phase IV (KMG-IV): sequencing the most valuable type-strain genomes for metagenomic binning, comparative biology and taxonomic classification.</title>
        <authorList>
            <person name="Goeker M."/>
        </authorList>
    </citation>
    <scope>NUCLEOTIDE SEQUENCE [LARGE SCALE GENOMIC DNA]</scope>
    <source>
        <strain evidence="1 2">DSM 7465</strain>
    </source>
</reference>
<keyword evidence="2" id="KW-1185">Reference proteome</keyword>
<dbReference type="Proteomes" id="UP000575068">
    <property type="component" value="Unassembled WGS sequence"/>
</dbReference>
<evidence type="ECO:0000313" key="1">
    <source>
        <dbReference type="EMBL" id="MBB4641491.1"/>
    </source>
</evidence>
<dbReference type="EMBL" id="JACHOV010000006">
    <property type="protein sequence ID" value="MBB4641491.1"/>
    <property type="molecule type" value="Genomic_DNA"/>
</dbReference>
<name>A0A840HUZ4_9SPHN</name>
<dbReference type="AlphaFoldDB" id="A0A840HUZ4"/>
<dbReference type="RefSeq" id="WP_184475304.1">
    <property type="nucleotide sequence ID" value="NZ_JACHOV010000006.1"/>
</dbReference>
<proteinExistence type="predicted"/>
<comment type="caution">
    <text evidence="1">The sequence shown here is derived from an EMBL/GenBank/DDBJ whole genome shotgun (WGS) entry which is preliminary data.</text>
</comment>